<protein>
    <submittedName>
        <fullName evidence="1">HAD family hydrolase</fullName>
    </submittedName>
</protein>
<keyword evidence="1" id="KW-0378">Hydrolase</keyword>
<dbReference type="Gene3D" id="1.10.150.240">
    <property type="entry name" value="Putative phosphatase, domain 2"/>
    <property type="match status" value="1"/>
</dbReference>
<keyword evidence="2" id="KW-1185">Reference proteome</keyword>
<dbReference type="GO" id="GO:0005829">
    <property type="term" value="C:cytosol"/>
    <property type="evidence" value="ECO:0007669"/>
    <property type="project" value="TreeGrafter"/>
</dbReference>
<dbReference type="NCBIfam" id="TIGR01549">
    <property type="entry name" value="HAD-SF-IA-v1"/>
    <property type="match status" value="1"/>
</dbReference>
<dbReference type="OrthoDB" id="9792518at2"/>
<sequence>MTVKLAIFDFDGTLADTYPVFVDSINALAARHQFRQIAKDEEHTLRQLSAADILRELELPIWRVPAVISDFRAIMRERIHEVRPFPNIVETLQAMADQQIELAVATSNTIDNVSAVVGASLIDQLAAIECGSPLFGKPYRLRQILHATQADKSETIYIGDEIRDAEAAQRAGIQFGAVAWGYTALDALLRHQPAEVFRTPADLLRLSPAANG</sequence>
<dbReference type="InterPro" id="IPR023214">
    <property type="entry name" value="HAD_sf"/>
</dbReference>
<dbReference type="Proteomes" id="UP000298656">
    <property type="component" value="Chromosome 2"/>
</dbReference>
<accession>A0A4P8IZM2</accession>
<dbReference type="InterPro" id="IPR041492">
    <property type="entry name" value="HAD_2"/>
</dbReference>
<dbReference type="SFLD" id="SFLDG01129">
    <property type="entry name" value="C1.5:_HAD__Beta-PGM__Phosphata"/>
    <property type="match status" value="1"/>
</dbReference>
<dbReference type="KEGG" id="tvl:FAZ95_26750"/>
<dbReference type="Gene3D" id="3.40.50.1000">
    <property type="entry name" value="HAD superfamily/HAD-like"/>
    <property type="match status" value="1"/>
</dbReference>
<dbReference type="EMBL" id="CP040078">
    <property type="protein sequence ID" value="QCP52744.1"/>
    <property type="molecule type" value="Genomic_DNA"/>
</dbReference>
<gene>
    <name evidence="1" type="ORF">FAZ95_26750</name>
</gene>
<name>A0A4P8IZM2_9BURK</name>
<dbReference type="InterPro" id="IPR050155">
    <property type="entry name" value="HAD-like_hydrolase_sf"/>
</dbReference>
<proteinExistence type="predicted"/>
<reference evidence="1 2" key="1">
    <citation type="submission" date="2019-05" db="EMBL/GenBank/DDBJ databases">
        <title>Burkholderia sp. DHOD12, isolated from subtropical forest soil.</title>
        <authorList>
            <person name="Gao Z.-H."/>
            <person name="Qiu L.-H."/>
        </authorList>
    </citation>
    <scope>NUCLEOTIDE SEQUENCE [LARGE SCALE GENOMIC DNA]</scope>
    <source>
        <strain evidence="1 2">DHOD12</strain>
    </source>
</reference>
<dbReference type="AlphaFoldDB" id="A0A4P8IZM2"/>
<dbReference type="PANTHER" id="PTHR43434">
    <property type="entry name" value="PHOSPHOGLYCOLATE PHOSPHATASE"/>
    <property type="match status" value="1"/>
</dbReference>
<dbReference type="SUPFAM" id="SSF56784">
    <property type="entry name" value="HAD-like"/>
    <property type="match status" value="1"/>
</dbReference>
<dbReference type="PANTHER" id="PTHR43434:SF13">
    <property type="entry name" value="PHOSPHOGLYCOLATE PHOSPHATASE"/>
    <property type="match status" value="1"/>
</dbReference>
<dbReference type="InterPro" id="IPR006439">
    <property type="entry name" value="HAD-SF_hydro_IA"/>
</dbReference>
<organism evidence="1 2">
    <name type="scientific">Trinickia violacea</name>
    <dbReference type="NCBI Taxonomy" id="2571746"/>
    <lineage>
        <taxon>Bacteria</taxon>
        <taxon>Pseudomonadati</taxon>
        <taxon>Pseudomonadota</taxon>
        <taxon>Betaproteobacteria</taxon>
        <taxon>Burkholderiales</taxon>
        <taxon>Burkholderiaceae</taxon>
        <taxon>Trinickia</taxon>
    </lineage>
</organism>
<dbReference type="GO" id="GO:0008967">
    <property type="term" value="F:phosphoglycolate phosphatase activity"/>
    <property type="evidence" value="ECO:0007669"/>
    <property type="project" value="TreeGrafter"/>
</dbReference>
<dbReference type="GO" id="GO:0006281">
    <property type="term" value="P:DNA repair"/>
    <property type="evidence" value="ECO:0007669"/>
    <property type="project" value="TreeGrafter"/>
</dbReference>
<dbReference type="SFLD" id="SFLDS00003">
    <property type="entry name" value="Haloacid_Dehalogenase"/>
    <property type="match status" value="1"/>
</dbReference>
<dbReference type="RefSeq" id="WP_137335515.1">
    <property type="nucleotide sequence ID" value="NZ_CP040078.1"/>
</dbReference>
<dbReference type="InterPro" id="IPR023198">
    <property type="entry name" value="PGP-like_dom2"/>
</dbReference>
<evidence type="ECO:0000313" key="2">
    <source>
        <dbReference type="Proteomes" id="UP000298656"/>
    </source>
</evidence>
<dbReference type="InterPro" id="IPR036412">
    <property type="entry name" value="HAD-like_sf"/>
</dbReference>
<dbReference type="Pfam" id="PF13419">
    <property type="entry name" value="HAD_2"/>
    <property type="match status" value="1"/>
</dbReference>
<evidence type="ECO:0000313" key="1">
    <source>
        <dbReference type="EMBL" id="QCP52744.1"/>
    </source>
</evidence>